<sequence length="116" mass="13181">MALVLITFSISLFSLSIFANVQRTTSDPEESDAVVCRLAPQGAPLLFPDNLVAPCSKCWRMVQFRPHAPKKPRRVCDECIRPEIEEHRKTEGVKYIITPNTATDLALYFHRKGRPQ</sequence>
<accession>A0ABU8BDJ8</accession>
<evidence type="ECO:0000256" key="1">
    <source>
        <dbReference type="SAM" id="SignalP"/>
    </source>
</evidence>
<keyword evidence="1" id="KW-0732">Signal</keyword>
<feature type="signal peptide" evidence="1">
    <location>
        <begin position="1"/>
        <end position="19"/>
    </location>
</feature>
<protein>
    <submittedName>
        <fullName evidence="2">Uncharacterized protein</fullName>
    </submittedName>
</protein>
<evidence type="ECO:0000313" key="2">
    <source>
        <dbReference type="EMBL" id="MEH2556073.1"/>
    </source>
</evidence>
<evidence type="ECO:0000313" key="3">
    <source>
        <dbReference type="Proteomes" id="UP001364224"/>
    </source>
</evidence>
<keyword evidence="3" id="KW-1185">Reference proteome</keyword>
<gene>
    <name evidence="2" type="ORF">V1286_003602</name>
</gene>
<name>A0ABU8BDJ8_9BRAD</name>
<organism evidence="2 3">
    <name type="scientific">Bradyrhizobium algeriense</name>
    <dbReference type="NCBI Taxonomy" id="634784"/>
    <lineage>
        <taxon>Bacteria</taxon>
        <taxon>Pseudomonadati</taxon>
        <taxon>Pseudomonadota</taxon>
        <taxon>Alphaproteobacteria</taxon>
        <taxon>Hyphomicrobiales</taxon>
        <taxon>Nitrobacteraceae</taxon>
        <taxon>Bradyrhizobium</taxon>
    </lineage>
</organism>
<dbReference type="Proteomes" id="UP001364224">
    <property type="component" value="Unassembled WGS sequence"/>
</dbReference>
<feature type="chain" id="PRO_5046316684" evidence="1">
    <location>
        <begin position="20"/>
        <end position="116"/>
    </location>
</feature>
<proteinExistence type="predicted"/>
<reference evidence="2 3" key="1">
    <citation type="submission" date="2024-02" db="EMBL/GenBank/DDBJ databases">
        <title>Adaptive strategies in a cosmopolitan and abundant soil bacterium.</title>
        <authorList>
            <person name="Carini P."/>
        </authorList>
    </citation>
    <scope>NUCLEOTIDE SEQUENCE [LARGE SCALE GENOMIC DNA]</scope>
    <source>
        <strain evidence="2 3">AZCC 1608</strain>
    </source>
</reference>
<comment type="caution">
    <text evidence="2">The sequence shown here is derived from an EMBL/GenBank/DDBJ whole genome shotgun (WGS) entry which is preliminary data.</text>
</comment>
<dbReference type="EMBL" id="JAZHRV010000001">
    <property type="protein sequence ID" value="MEH2556073.1"/>
    <property type="molecule type" value="Genomic_DNA"/>
</dbReference>